<dbReference type="Proteomes" id="UP000790787">
    <property type="component" value="Chromosome 23"/>
</dbReference>
<evidence type="ECO:0000313" key="1">
    <source>
        <dbReference type="Proteomes" id="UP000790787"/>
    </source>
</evidence>
<gene>
    <name evidence="2" type="primary">LOC107784498</name>
</gene>
<proteinExistence type="predicted"/>
<name>A0A1S3Z9S1_TOBAC</name>
<dbReference type="KEGG" id="nta:107784498"/>
<protein>
    <submittedName>
        <fullName evidence="2">Uncharacterized protein LOC107784498</fullName>
    </submittedName>
</protein>
<reference evidence="2" key="2">
    <citation type="submission" date="2025-08" db="UniProtKB">
        <authorList>
            <consortium name="RefSeq"/>
        </authorList>
    </citation>
    <scope>IDENTIFICATION</scope>
    <source>
        <tissue evidence="2">Leaf</tissue>
    </source>
</reference>
<dbReference type="RefSeq" id="XP_016461128.1">
    <property type="nucleotide sequence ID" value="XM_016605642.1"/>
</dbReference>
<dbReference type="RefSeq" id="XP_016461128.2">
    <property type="nucleotide sequence ID" value="XM_016605642.2"/>
</dbReference>
<keyword evidence="1" id="KW-1185">Reference proteome</keyword>
<dbReference type="PaxDb" id="4097-A0A1S3Z9S1"/>
<dbReference type="GeneID" id="107784498"/>
<dbReference type="AlphaFoldDB" id="A0A1S3Z9S1"/>
<accession>A0A1S3Z9S1</accession>
<sequence>MHYMKELCKKFTKIEFKYIPRIQNEFADALATLSSMIQHPYKNCIDHIEVEMRDQHAYFFHVNEELDSKPWYHEIRKFLATREYLENATNSQKRSLRRLANHVFLNGEVLYRRTPDLGLLRCVDVVEATRILEEICVETCGPHMKGFILAKKILRARYFWMTIESDSIRYVQKFHRS</sequence>
<dbReference type="PANTHER" id="PTHR48475">
    <property type="entry name" value="RIBONUCLEASE H"/>
    <property type="match status" value="1"/>
</dbReference>
<reference evidence="1" key="1">
    <citation type="journal article" date="2014" name="Nat. Commun.">
        <title>The tobacco genome sequence and its comparison with those of tomato and potato.</title>
        <authorList>
            <person name="Sierro N."/>
            <person name="Battey J.N."/>
            <person name="Ouadi S."/>
            <person name="Bakaher N."/>
            <person name="Bovet L."/>
            <person name="Willig A."/>
            <person name="Goepfert S."/>
            <person name="Peitsch M.C."/>
            <person name="Ivanov N.V."/>
        </authorList>
    </citation>
    <scope>NUCLEOTIDE SEQUENCE [LARGE SCALE GENOMIC DNA]</scope>
</reference>
<dbReference type="OMA" id="HIEVEMR"/>
<dbReference type="OrthoDB" id="1690717at2759"/>
<evidence type="ECO:0000313" key="2">
    <source>
        <dbReference type="RefSeq" id="XP_016461128.2"/>
    </source>
</evidence>
<dbReference type="PANTHER" id="PTHR48475:SF1">
    <property type="entry name" value="RNASE H TYPE-1 DOMAIN-CONTAINING PROTEIN"/>
    <property type="match status" value="1"/>
</dbReference>
<organism evidence="1 2">
    <name type="scientific">Nicotiana tabacum</name>
    <name type="common">Common tobacco</name>
    <dbReference type="NCBI Taxonomy" id="4097"/>
    <lineage>
        <taxon>Eukaryota</taxon>
        <taxon>Viridiplantae</taxon>
        <taxon>Streptophyta</taxon>
        <taxon>Embryophyta</taxon>
        <taxon>Tracheophyta</taxon>
        <taxon>Spermatophyta</taxon>
        <taxon>Magnoliopsida</taxon>
        <taxon>eudicotyledons</taxon>
        <taxon>Gunneridae</taxon>
        <taxon>Pentapetalae</taxon>
        <taxon>asterids</taxon>
        <taxon>lamiids</taxon>
        <taxon>Solanales</taxon>
        <taxon>Solanaceae</taxon>
        <taxon>Nicotianoideae</taxon>
        <taxon>Nicotianeae</taxon>
        <taxon>Nicotiana</taxon>
    </lineage>
</organism>